<dbReference type="Proteomes" id="UP000283738">
    <property type="component" value="Unassembled WGS sequence"/>
</dbReference>
<comment type="caution">
    <text evidence="1">The sequence shown here is derived from an EMBL/GenBank/DDBJ whole genome shotgun (WGS) entry which is preliminary data.</text>
</comment>
<protein>
    <submittedName>
        <fullName evidence="1">YgiT-type zinc finger protein</fullName>
    </submittedName>
</protein>
<sequence>MNCTTESANLRYGTHGYEMDAYEGMAKIIDDVKVAVCPECGNIEMYLENLTNLKD</sequence>
<evidence type="ECO:0000313" key="2">
    <source>
        <dbReference type="Proteomes" id="UP000283738"/>
    </source>
</evidence>
<dbReference type="NCBIfam" id="TIGR03831">
    <property type="entry name" value="YgiT_finger"/>
    <property type="match status" value="1"/>
</dbReference>
<gene>
    <name evidence="1" type="ORF">DWY96_17630</name>
</gene>
<proteinExistence type="predicted"/>
<accession>A0A3R5ZYW2</accession>
<dbReference type="GeneID" id="88554009"/>
<organism evidence="1 2">
    <name type="scientific">Roseburia inulinivorans</name>
    <dbReference type="NCBI Taxonomy" id="360807"/>
    <lineage>
        <taxon>Bacteria</taxon>
        <taxon>Bacillati</taxon>
        <taxon>Bacillota</taxon>
        <taxon>Clostridia</taxon>
        <taxon>Lachnospirales</taxon>
        <taxon>Lachnospiraceae</taxon>
        <taxon>Roseburia</taxon>
    </lineage>
</organism>
<evidence type="ECO:0000313" key="1">
    <source>
        <dbReference type="EMBL" id="RGQ41780.1"/>
    </source>
</evidence>
<reference evidence="1 2" key="1">
    <citation type="submission" date="2018-08" db="EMBL/GenBank/DDBJ databases">
        <title>A genome reference for cultivated species of the human gut microbiota.</title>
        <authorList>
            <person name="Zou Y."/>
            <person name="Xue W."/>
            <person name="Luo G."/>
        </authorList>
    </citation>
    <scope>NUCLEOTIDE SEQUENCE [LARGE SCALE GENOMIC DNA]</scope>
    <source>
        <strain evidence="1 2">AF28-15</strain>
    </source>
</reference>
<dbReference type="RefSeq" id="WP_007886463.1">
    <property type="nucleotide sequence ID" value="NZ_CBCTRZ010000042.1"/>
</dbReference>
<name>A0A3R5ZYW2_9FIRM</name>
<dbReference type="InterPro" id="IPR022453">
    <property type="entry name" value="Znf_MqsA-type"/>
</dbReference>
<dbReference type="AlphaFoldDB" id="A0A3R5ZYW2"/>
<dbReference type="EMBL" id="QRTF01000080">
    <property type="protein sequence ID" value="RGQ41780.1"/>
    <property type="molecule type" value="Genomic_DNA"/>
</dbReference>